<dbReference type="RefSeq" id="WP_021297469.1">
    <property type="nucleotide sequence ID" value="NZ_AURB01000154.1"/>
</dbReference>
<dbReference type="EMBL" id="CP080467">
    <property type="protein sequence ID" value="UNO49024.1"/>
    <property type="molecule type" value="Genomic_DNA"/>
</dbReference>
<dbReference type="Proteomes" id="UP000829401">
    <property type="component" value="Chromosome"/>
</dbReference>
<dbReference type="KEGG" id="aaco:K1I37_00155"/>
<accession>T0BSQ8</accession>
<reference evidence="3" key="1">
    <citation type="journal article" date="2022" name="G3 (Bethesda)">
        <title>Unveiling the complete genome sequence of Alicyclobacillus acidoterrestris DSM 3922T, a taint-producing strain.</title>
        <authorList>
            <person name="Leonardo I.C."/>
            <person name="Barreto Crespo M.T."/>
            <person name="Gaspar F.B."/>
        </authorList>
    </citation>
    <scope>NUCLEOTIDE SEQUENCE [LARGE SCALE GENOMIC DNA]</scope>
    <source>
        <strain evidence="3">DSM 3922</strain>
    </source>
</reference>
<protein>
    <submittedName>
        <fullName evidence="2">Uncharacterized protein</fullName>
    </submittedName>
</protein>
<organism evidence="2 3">
    <name type="scientific">Alicyclobacillus acidoterrestris (strain ATCC 49025 / DSM 3922 / CIP 106132 / NCIMB 13137 / GD3B)</name>
    <dbReference type="NCBI Taxonomy" id="1356854"/>
    <lineage>
        <taxon>Bacteria</taxon>
        <taxon>Bacillati</taxon>
        <taxon>Bacillota</taxon>
        <taxon>Bacilli</taxon>
        <taxon>Bacillales</taxon>
        <taxon>Alicyclobacillaceae</taxon>
        <taxon>Alicyclobacillus</taxon>
    </lineage>
</organism>
<dbReference type="OrthoDB" id="10002704at2"/>
<feature type="compositionally biased region" description="Basic and acidic residues" evidence="1">
    <location>
        <begin position="180"/>
        <end position="190"/>
    </location>
</feature>
<feature type="compositionally biased region" description="Low complexity" evidence="1">
    <location>
        <begin position="35"/>
        <end position="51"/>
    </location>
</feature>
<dbReference type="AlphaFoldDB" id="T0BSQ8"/>
<proteinExistence type="predicted"/>
<name>T0BSQ8_ALIAG</name>
<keyword evidence="3" id="KW-1185">Reference proteome</keyword>
<gene>
    <name evidence="2" type="ORF">K1I37_00155</name>
</gene>
<evidence type="ECO:0000313" key="2">
    <source>
        <dbReference type="EMBL" id="UNO49024.1"/>
    </source>
</evidence>
<dbReference type="STRING" id="1356854.N007_12055"/>
<evidence type="ECO:0000313" key="3">
    <source>
        <dbReference type="Proteomes" id="UP000829401"/>
    </source>
</evidence>
<accession>A0A9E6ZTS2</accession>
<feature type="region of interest" description="Disordered" evidence="1">
    <location>
        <begin position="1"/>
        <end position="51"/>
    </location>
</feature>
<evidence type="ECO:0000256" key="1">
    <source>
        <dbReference type="SAM" id="MobiDB-lite"/>
    </source>
</evidence>
<sequence>MPRATSNAQIDEPKVQETGDELVQEPKQPSASEATVPEVPTTPPSSVQTTPVQFDFTSHDANEDEMNPVKDVLAAGMEEEAAMMPTPDVITPDELAVFLREAYKLHGMLTIPELWAQEESFFIEIANGIHPKVNEWAASIPAVAHGIKTVSAAGSWGRLIWDYATRWILTIRVMKAKAEDKRQKEQEKHGQVPQNGAGSARDNASGANPYVIDYGAASQPNPTRDAVAPVDKYIVP</sequence>
<feature type="region of interest" description="Disordered" evidence="1">
    <location>
        <begin position="180"/>
        <end position="236"/>
    </location>
</feature>